<dbReference type="InterPro" id="IPR013766">
    <property type="entry name" value="Thioredoxin_domain"/>
</dbReference>
<gene>
    <name evidence="2" type="primary">trxA_2</name>
    <name evidence="2" type="ORF">CPRO_14400</name>
    <name evidence="3" type="ORF">SAMN02745151_01251</name>
</gene>
<reference evidence="4" key="2">
    <citation type="submission" date="2016-01" db="EMBL/GenBank/DDBJ databases">
        <authorList>
            <person name="Poehlein A."/>
            <person name="Schlien K."/>
            <person name="Gottschalk G."/>
            <person name="Buckel W."/>
            <person name="Daniel R."/>
        </authorList>
    </citation>
    <scope>NUCLEOTIDE SEQUENCE [LARGE SCALE GENOMIC DNA]</scope>
    <source>
        <strain evidence="4">X2</strain>
    </source>
</reference>
<dbReference type="EMBL" id="CP014223">
    <property type="protein sequence ID" value="AMJ41033.1"/>
    <property type="molecule type" value="Genomic_DNA"/>
</dbReference>
<evidence type="ECO:0000313" key="3">
    <source>
        <dbReference type="EMBL" id="SHE61841.1"/>
    </source>
</evidence>
<accession>A0A0X1U7X3</accession>
<organism evidence="3 5">
    <name type="scientific">Anaerotignum propionicum DSM 1682</name>
    <dbReference type="NCBI Taxonomy" id="991789"/>
    <lineage>
        <taxon>Bacteria</taxon>
        <taxon>Bacillati</taxon>
        <taxon>Bacillota</taxon>
        <taxon>Clostridia</taxon>
        <taxon>Lachnospirales</taxon>
        <taxon>Anaerotignaceae</taxon>
        <taxon>Anaerotignum</taxon>
    </lineage>
</organism>
<evidence type="ECO:0000259" key="1">
    <source>
        <dbReference type="Pfam" id="PF00085"/>
    </source>
</evidence>
<reference evidence="5" key="4">
    <citation type="submission" date="2016-11" db="EMBL/GenBank/DDBJ databases">
        <authorList>
            <person name="Jaros S."/>
            <person name="Januszkiewicz K."/>
            <person name="Wedrychowicz H."/>
        </authorList>
    </citation>
    <scope>NUCLEOTIDE SEQUENCE [LARGE SCALE GENOMIC DNA]</scope>
    <source>
        <strain evidence="5">DSM 1682</strain>
    </source>
</reference>
<evidence type="ECO:0000313" key="4">
    <source>
        <dbReference type="Proteomes" id="UP000068026"/>
    </source>
</evidence>
<keyword evidence="4" id="KW-1185">Reference proteome</keyword>
<reference evidence="2 4" key="1">
    <citation type="journal article" date="2016" name="Genome Announc.">
        <title>Complete Genome Sequence of the Amino Acid-Fermenting Clostridium propionicum X2 (DSM 1682).</title>
        <authorList>
            <person name="Poehlein A."/>
            <person name="Schlien K."/>
            <person name="Chowdhury N.P."/>
            <person name="Gottschalk G."/>
            <person name="Buckel W."/>
            <person name="Daniel R."/>
        </authorList>
    </citation>
    <scope>NUCLEOTIDE SEQUENCE [LARGE SCALE GENOMIC DNA]</scope>
    <source>
        <strain evidence="2 4">X2</strain>
    </source>
</reference>
<dbReference type="Proteomes" id="UP000068026">
    <property type="component" value="Chromosome"/>
</dbReference>
<reference evidence="3" key="3">
    <citation type="submission" date="2016-11" db="EMBL/GenBank/DDBJ databases">
        <authorList>
            <person name="Varghese N."/>
            <person name="Submissions S."/>
        </authorList>
    </citation>
    <scope>NUCLEOTIDE SEQUENCE</scope>
    <source>
        <strain evidence="3">DSM 1682</strain>
    </source>
</reference>
<evidence type="ECO:0000313" key="5">
    <source>
        <dbReference type="Proteomes" id="UP000184204"/>
    </source>
</evidence>
<dbReference type="RefSeq" id="WP_066049577.1">
    <property type="nucleotide sequence ID" value="NZ_CP014223.1"/>
</dbReference>
<dbReference type="SUPFAM" id="SSF52833">
    <property type="entry name" value="Thioredoxin-like"/>
    <property type="match status" value="1"/>
</dbReference>
<dbReference type="EMBL" id="FQUA01000004">
    <property type="protein sequence ID" value="SHE61841.1"/>
    <property type="molecule type" value="Genomic_DNA"/>
</dbReference>
<dbReference type="Pfam" id="PF00085">
    <property type="entry name" value="Thioredoxin"/>
    <property type="match status" value="1"/>
</dbReference>
<proteinExistence type="predicted"/>
<protein>
    <submittedName>
        <fullName evidence="3">Thioredoxin</fullName>
    </submittedName>
</protein>
<name>A0A0X1U7X3_ANAPI</name>
<dbReference type="AlphaFoldDB" id="A0A0X1U7X3"/>
<dbReference type="InterPro" id="IPR036249">
    <property type="entry name" value="Thioredoxin-like_sf"/>
</dbReference>
<dbReference type="OrthoDB" id="9790390at2"/>
<evidence type="ECO:0000313" key="2">
    <source>
        <dbReference type="EMBL" id="AMJ41033.1"/>
    </source>
</evidence>
<dbReference type="KEGG" id="cpro:CPRO_14400"/>
<feature type="domain" description="Thioredoxin" evidence="1">
    <location>
        <begin position="25"/>
        <end position="77"/>
    </location>
</feature>
<dbReference type="Proteomes" id="UP000184204">
    <property type="component" value="Unassembled WGS sequence"/>
</dbReference>
<sequence length="78" mass="8555">MKWFGGFFCGIHSANCGTGGEDTLNTVRVDKINVDEEQELAQVFRVMSIPTLVVIKNGKVEKKAIGVQSKQALLSMLQ</sequence>
<dbReference type="CDD" id="cd02947">
    <property type="entry name" value="TRX_family"/>
    <property type="match status" value="1"/>
</dbReference>
<dbReference type="Gene3D" id="3.40.30.10">
    <property type="entry name" value="Glutaredoxin"/>
    <property type="match status" value="1"/>
</dbReference>